<dbReference type="OrthoDB" id="6374662at2759"/>
<dbReference type="HOGENOM" id="CLU_783603_0_0_1"/>
<dbReference type="KEGG" id="dpx:DAPPUDRAFT_257062"/>
<protein>
    <submittedName>
        <fullName evidence="2">Uncharacterized protein</fullName>
    </submittedName>
</protein>
<evidence type="ECO:0000313" key="2">
    <source>
        <dbReference type="EMBL" id="EFX70390.1"/>
    </source>
</evidence>
<feature type="compositionally biased region" description="Pro residues" evidence="1">
    <location>
        <begin position="290"/>
        <end position="303"/>
    </location>
</feature>
<feature type="compositionally biased region" description="Low complexity" evidence="1">
    <location>
        <begin position="87"/>
        <end position="125"/>
    </location>
</feature>
<evidence type="ECO:0000313" key="3">
    <source>
        <dbReference type="Proteomes" id="UP000000305"/>
    </source>
</evidence>
<feature type="region of interest" description="Disordered" evidence="1">
    <location>
        <begin position="173"/>
        <end position="354"/>
    </location>
</feature>
<feature type="compositionally biased region" description="Low complexity" evidence="1">
    <location>
        <begin position="226"/>
        <end position="250"/>
    </location>
</feature>
<name>E9HCQ7_DAPPU</name>
<sequence length="354" mass="38019">MFGYQPPYASPHQFGGLYPGAFNSQHQQYPSYGGFQPMGPYQGVPPSHLYQQQGFGAGSYPGASQFGQYPNQYPQQNGPYGGAAGQSPYYPSNPTSSSFPTSSFNPSYGSQHYPSNNGYNNYNPSVQNGFYNPTTSAVTSPQNSYRPSGLIPDPFGSVAPVIGTPSYNAASNTGSLYNPSQTSSSYNPSQTSSSYNPSQTSSSYNPSQQTSPQYNQYKPITIIDTPSYSSPSYQQGSSSAYKPGSGSSGSQEGYDSVVVTAQGMAPYDQSSSYKPSLGNYKPVVSSPTYYKPPSPSSYRPPSPSYSQQNSYRPITAQGSIQEIPNTPTYYPSNSQNRPSFYSASSSDRVSFPSD</sequence>
<keyword evidence="3" id="KW-1185">Reference proteome</keyword>
<dbReference type="EMBL" id="GL732621">
    <property type="protein sequence ID" value="EFX70390.1"/>
    <property type="molecule type" value="Genomic_DNA"/>
</dbReference>
<organism evidence="2 3">
    <name type="scientific">Daphnia pulex</name>
    <name type="common">Water flea</name>
    <dbReference type="NCBI Taxonomy" id="6669"/>
    <lineage>
        <taxon>Eukaryota</taxon>
        <taxon>Metazoa</taxon>
        <taxon>Ecdysozoa</taxon>
        <taxon>Arthropoda</taxon>
        <taxon>Crustacea</taxon>
        <taxon>Branchiopoda</taxon>
        <taxon>Diplostraca</taxon>
        <taxon>Cladocera</taxon>
        <taxon>Anomopoda</taxon>
        <taxon>Daphniidae</taxon>
        <taxon>Daphnia</taxon>
    </lineage>
</organism>
<feature type="compositionally biased region" description="Polar residues" evidence="1">
    <location>
        <begin position="126"/>
        <end position="146"/>
    </location>
</feature>
<feature type="compositionally biased region" description="Low complexity" evidence="1">
    <location>
        <begin position="304"/>
        <end position="313"/>
    </location>
</feature>
<dbReference type="InParanoid" id="E9HCQ7"/>
<gene>
    <name evidence="2" type="ORF">DAPPUDRAFT_257062</name>
</gene>
<feature type="compositionally biased region" description="Polar residues" evidence="1">
    <location>
        <begin position="316"/>
        <end position="354"/>
    </location>
</feature>
<reference evidence="2 3" key="1">
    <citation type="journal article" date="2011" name="Science">
        <title>The ecoresponsive genome of Daphnia pulex.</title>
        <authorList>
            <person name="Colbourne J.K."/>
            <person name="Pfrender M.E."/>
            <person name="Gilbert D."/>
            <person name="Thomas W.K."/>
            <person name="Tucker A."/>
            <person name="Oakley T.H."/>
            <person name="Tokishita S."/>
            <person name="Aerts A."/>
            <person name="Arnold G.J."/>
            <person name="Basu M.K."/>
            <person name="Bauer D.J."/>
            <person name="Caceres C.E."/>
            <person name="Carmel L."/>
            <person name="Casola C."/>
            <person name="Choi J.H."/>
            <person name="Detter J.C."/>
            <person name="Dong Q."/>
            <person name="Dusheyko S."/>
            <person name="Eads B.D."/>
            <person name="Frohlich T."/>
            <person name="Geiler-Samerotte K.A."/>
            <person name="Gerlach D."/>
            <person name="Hatcher P."/>
            <person name="Jogdeo S."/>
            <person name="Krijgsveld J."/>
            <person name="Kriventseva E.V."/>
            <person name="Kultz D."/>
            <person name="Laforsch C."/>
            <person name="Lindquist E."/>
            <person name="Lopez J."/>
            <person name="Manak J.R."/>
            <person name="Muller J."/>
            <person name="Pangilinan J."/>
            <person name="Patwardhan R.P."/>
            <person name="Pitluck S."/>
            <person name="Pritham E.J."/>
            <person name="Rechtsteiner A."/>
            <person name="Rho M."/>
            <person name="Rogozin I.B."/>
            <person name="Sakarya O."/>
            <person name="Salamov A."/>
            <person name="Schaack S."/>
            <person name="Shapiro H."/>
            <person name="Shiga Y."/>
            <person name="Skalitzky C."/>
            <person name="Smith Z."/>
            <person name="Souvorov A."/>
            <person name="Sung W."/>
            <person name="Tang Z."/>
            <person name="Tsuchiya D."/>
            <person name="Tu H."/>
            <person name="Vos H."/>
            <person name="Wang M."/>
            <person name="Wolf Y.I."/>
            <person name="Yamagata H."/>
            <person name="Yamada T."/>
            <person name="Ye Y."/>
            <person name="Shaw J.R."/>
            <person name="Andrews J."/>
            <person name="Crease T.J."/>
            <person name="Tang H."/>
            <person name="Lucas S.M."/>
            <person name="Robertson H.M."/>
            <person name="Bork P."/>
            <person name="Koonin E.V."/>
            <person name="Zdobnov E.M."/>
            <person name="Grigoriev I.V."/>
            <person name="Lynch M."/>
            <person name="Boore J.L."/>
        </authorList>
    </citation>
    <scope>NUCLEOTIDE SEQUENCE [LARGE SCALE GENOMIC DNA]</scope>
</reference>
<dbReference type="Proteomes" id="UP000000305">
    <property type="component" value="Unassembled WGS sequence"/>
</dbReference>
<proteinExistence type="predicted"/>
<feature type="compositionally biased region" description="Low complexity" evidence="1">
    <location>
        <begin position="67"/>
        <end position="78"/>
    </location>
</feature>
<dbReference type="AlphaFoldDB" id="E9HCQ7"/>
<feature type="region of interest" description="Disordered" evidence="1">
    <location>
        <begin position="33"/>
        <end position="151"/>
    </location>
</feature>
<feature type="compositionally biased region" description="Low complexity" evidence="1">
    <location>
        <begin position="177"/>
        <end position="214"/>
    </location>
</feature>
<evidence type="ECO:0000256" key="1">
    <source>
        <dbReference type="SAM" id="MobiDB-lite"/>
    </source>
</evidence>
<dbReference type="STRING" id="6669.E9HCQ7"/>
<accession>E9HCQ7</accession>